<accession>A0A7T8KLI8</accession>
<evidence type="ECO:0000313" key="2">
    <source>
        <dbReference type="Proteomes" id="UP000595437"/>
    </source>
</evidence>
<dbReference type="EMBL" id="CP045891">
    <property type="protein sequence ID" value="QQP58134.1"/>
    <property type="molecule type" value="Genomic_DNA"/>
</dbReference>
<proteinExistence type="predicted"/>
<evidence type="ECO:0000313" key="1">
    <source>
        <dbReference type="EMBL" id="QQP58134.1"/>
    </source>
</evidence>
<keyword evidence="2" id="KW-1185">Reference proteome</keyword>
<gene>
    <name evidence="1" type="ORF">FKW44_003356</name>
</gene>
<protein>
    <submittedName>
        <fullName evidence="1">Uncharacterized protein</fullName>
    </submittedName>
</protein>
<feature type="non-terminal residue" evidence="1">
    <location>
        <position position="56"/>
    </location>
</feature>
<reference evidence="2" key="1">
    <citation type="submission" date="2021-01" db="EMBL/GenBank/DDBJ databases">
        <title>Caligus Genome Assembly.</title>
        <authorList>
            <person name="Gallardo-Escarate C."/>
        </authorList>
    </citation>
    <scope>NUCLEOTIDE SEQUENCE [LARGE SCALE GENOMIC DNA]</scope>
</reference>
<dbReference type="Proteomes" id="UP000595437">
    <property type="component" value="Chromosome 2"/>
</dbReference>
<name>A0A7T8KLI8_CALRO</name>
<sequence length="56" mass="6276">DLIFLCEVSEDTSKVIQKFHVLSSTACFLDLSFSIAESCLQLVILAHQVLHKEVLN</sequence>
<feature type="non-terminal residue" evidence="1">
    <location>
        <position position="1"/>
    </location>
</feature>
<organism evidence="1 2">
    <name type="scientific">Caligus rogercresseyi</name>
    <name type="common">Sea louse</name>
    <dbReference type="NCBI Taxonomy" id="217165"/>
    <lineage>
        <taxon>Eukaryota</taxon>
        <taxon>Metazoa</taxon>
        <taxon>Ecdysozoa</taxon>
        <taxon>Arthropoda</taxon>
        <taxon>Crustacea</taxon>
        <taxon>Multicrustacea</taxon>
        <taxon>Hexanauplia</taxon>
        <taxon>Copepoda</taxon>
        <taxon>Siphonostomatoida</taxon>
        <taxon>Caligidae</taxon>
        <taxon>Caligus</taxon>
    </lineage>
</organism>
<dbReference type="AlphaFoldDB" id="A0A7T8KLI8"/>